<dbReference type="InterPro" id="IPR050287">
    <property type="entry name" value="MTA/SAH_deaminase"/>
</dbReference>
<evidence type="ECO:0000313" key="4">
    <source>
        <dbReference type="Proteomes" id="UP000830835"/>
    </source>
</evidence>
<protein>
    <submittedName>
        <fullName evidence="3">Amidohydrolase family protein</fullName>
    </submittedName>
</protein>
<name>A0ABT0CC19_THEVL</name>
<dbReference type="SUPFAM" id="SSF51338">
    <property type="entry name" value="Composite domain of metallo-dependent hydrolases"/>
    <property type="match status" value="1"/>
</dbReference>
<feature type="domain" description="Amidohydrolase-related" evidence="2">
    <location>
        <begin position="62"/>
        <end position="443"/>
    </location>
</feature>
<dbReference type="Gene3D" id="3.20.20.140">
    <property type="entry name" value="Metal-dependent hydrolases"/>
    <property type="match status" value="1"/>
</dbReference>
<evidence type="ECO:0000313" key="3">
    <source>
        <dbReference type="EMBL" id="MCJ2543315.1"/>
    </source>
</evidence>
<sequence>MSESVVSSIAVERVLTHPGVQPARHSLRLSWWHGQITALDSALDDSPAVSNPLAGSATSLLAMPPLANAHDHGRGLPTLAFGAVDQALELWIPALRAQPQVDPYLLTAYALAKLARSGVGSVVHCHNPQGSDPESLMQEANSACRAAQEVGLRMAFVVPLSDRNRLAYGGDGQVLAGLSAQQQQAIRNIWDQPPLPVAEQVALVPAIAARCESERVSVQFGPIGPQWCSEPLLEAVAAASAAQNRRVHMHLFETRYQREWADATYPQGLLCYLDKIGLLSPRLTVAHGVWLRPDEWHLLAERGVIVSVNTSSNLRLRSGLAPLAPMLKAGIPVALGMDGMSLDDDEDALRELRLTYALHAGVGLDVAVTPAQIFAASMRHGTRAVTGLTTAGTLEVGSPADVLFLNYGSLSEDVLPDICDETDLVLGRARAEHVVGLIIGGQPVVQQGRVVGVDEAAIRTELIAQAQAASAQVYALQPLVRSFQDQIRRFYAQGQHTQRPAVAQEVTQ</sequence>
<evidence type="ECO:0000259" key="2">
    <source>
        <dbReference type="Pfam" id="PF01979"/>
    </source>
</evidence>
<dbReference type="InterPro" id="IPR032466">
    <property type="entry name" value="Metal_Hydrolase"/>
</dbReference>
<comment type="caution">
    <text evidence="3">The sequence shown here is derived from an EMBL/GenBank/DDBJ whole genome shotgun (WGS) entry which is preliminary data.</text>
</comment>
<reference evidence="3" key="1">
    <citation type="submission" date="2021-02" db="EMBL/GenBank/DDBJ databases">
        <title>The CRISPR/cas machinery reduction and long-range gene transfer in the hot spring cyanobacterium Synechococcus.</title>
        <authorList>
            <person name="Dvorak P."/>
            <person name="Jahodarova E."/>
            <person name="Hasler P."/>
            <person name="Poulickova A."/>
        </authorList>
    </citation>
    <scope>NUCLEOTIDE SEQUENCE</scope>
    <source>
        <strain evidence="3">Rupite</strain>
    </source>
</reference>
<dbReference type="PANTHER" id="PTHR43794">
    <property type="entry name" value="AMINOHYDROLASE SSNA-RELATED"/>
    <property type="match status" value="1"/>
</dbReference>
<dbReference type="SUPFAM" id="SSF51556">
    <property type="entry name" value="Metallo-dependent hydrolases"/>
    <property type="match status" value="1"/>
</dbReference>
<dbReference type="InterPro" id="IPR006680">
    <property type="entry name" value="Amidohydro-rel"/>
</dbReference>
<dbReference type="EMBL" id="JAFIRA010000025">
    <property type="protein sequence ID" value="MCJ2543315.1"/>
    <property type="molecule type" value="Genomic_DNA"/>
</dbReference>
<dbReference type="PANTHER" id="PTHR43794:SF11">
    <property type="entry name" value="AMIDOHYDROLASE-RELATED DOMAIN-CONTAINING PROTEIN"/>
    <property type="match status" value="1"/>
</dbReference>
<dbReference type="RefSeq" id="WP_244350592.1">
    <property type="nucleotide sequence ID" value="NZ_JAFIRA010000025.1"/>
</dbReference>
<dbReference type="InterPro" id="IPR011059">
    <property type="entry name" value="Metal-dep_hydrolase_composite"/>
</dbReference>
<gene>
    <name evidence="3" type="ORF">JX360_10425</name>
</gene>
<proteinExistence type="predicted"/>
<dbReference type="Pfam" id="PF01979">
    <property type="entry name" value="Amidohydro_1"/>
    <property type="match status" value="1"/>
</dbReference>
<organism evidence="3 4">
    <name type="scientific">Thermostichus vulcanus str. 'Rupite'</name>
    <dbReference type="NCBI Taxonomy" id="2813851"/>
    <lineage>
        <taxon>Bacteria</taxon>
        <taxon>Bacillati</taxon>
        <taxon>Cyanobacteriota</taxon>
        <taxon>Cyanophyceae</taxon>
        <taxon>Thermostichales</taxon>
        <taxon>Thermostichaceae</taxon>
        <taxon>Thermostichus</taxon>
    </lineage>
</organism>
<keyword evidence="4" id="KW-1185">Reference proteome</keyword>
<keyword evidence="1" id="KW-0378">Hydrolase</keyword>
<evidence type="ECO:0000256" key="1">
    <source>
        <dbReference type="ARBA" id="ARBA00022801"/>
    </source>
</evidence>
<dbReference type="Proteomes" id="UP000830835">
    <property type="component" value="Unassembled WGS sequence"/>
</dbReference>
<accession>A0ABT0CC19</accession>